<dbReference type="CDD" id="cd01097">
    <property type="entry name" value="Tetrahydromethanopterin_reductase"/>
    <property type="match status" value="1"/>
</dbReference>
<name>A0ABP4B649_9ACTN</name>
<dbReference type="PANTHER" id="PTHR43244:SF2">
    <property type="entry name" value="CONSERVED HYPOTHETICAL ALANINE AND PROLINE-RICH PROTEIN"/>
    <property type="match status" value="1"/>
</dbReference>
<feature type="domain" description="Luciferase-like" evidence="1">
    <location>
        <begin position="10"/>
        <end position="308"/>
    </location>
</feature>
<evidence type="ECO:0000259" key="1">
    <source>
        <dbReference type="Pfam" id="PF00296"/>
    </source>
</evidence>
<comment type="caution">
    <text evidence="2">The sequence shown here is derived from an EMBL/GenBank/DDBJ whole genome shotgun (WGS) entry which is preliminary data.</text>
</comment>
<gene>
    <name evidence="2" type="ORF">GCM10009550_17980</name>
</gene>
<dbReference type="InterPro" id="IPR036661">
    <property type="entry name" value="Luciferase-like_sf"/>
</dbReference>
<dbReference type="EMBL" id="BAAAHH010000005">
    <property type="protein sequence ID" value="GAA0944773.1"/>
    <property type="molecule type" value="Genomic_DNA"/>
</dbReference>
<sequence length="346" mass="37869">MRIDAFGGGQTLGAVGHAARRADRTGFDGFWIPEGGAPAFSLVTAAASVTDGLALGTGIAVAFARSPMVTAQAAWMLAEATGGNFHLGLGTQVKAHVQRRYSADFDPPGPRMREYVHAVRAIFAAFARREKLSFKGDHYSFTLLPEAWAPAPIPYADPPVHLAGVRPWMCRMIGEVADGVKVHPLHTLDYLDTVVRPNLEAGRAAVGRTVDDLEVVIPVMTAVADDEESLRRQREKLRQRLAFYGSTPGYGVVFDASGWPGTAERLNELMRAGDLPEMARTITDEMLDAMTVSATWSDLPRALADKYRGRATRLVCYSALEQWADDESSVERWQDVVREFKQVAHD</sequence>
<accession>A0ABP4B649</accession>
<keyword evidence="3" id="KW-1185">Reference proteome</keyword>
<dbReference type="InterPro" id="IPR011251">
    <property type="entry name" value="Luciferase-like_dom"/>
</dbReference>
<dbReference type="NCBIfam" id="TIGR03617">
    <property type="entry name" value="F420_MSMEG_2256"/>
    <property type="match status" value="1"/>
</dbReference>
<dbReference type="RefSeq" id="WP_344238742.1">
    <property type="nucleotide sequence ID" value="NZ_BAAAHH010000005.1"/>
</dbReference>
<reference evidence="3" key="1">
    <citation type="journal article" date="2019" name="Int. J. Syst. Evol. Microbiol.">
        <title>The Global Catalogue of Microorganisms (GCM) 10K type strain sequencing project: providing services to taxonomists for standard genome sequencing and annotation.</title>
        <authorList>
            <consortium name="The Broad Institute Genomics Platform"/>
            <consortium name="The Broad Institute Genome Sequencing Center for Infectious Disease"/>
            <person name="Wu L."/>
            <person name="Ma J."/>
        </authorList>
    </citation>
    <scope>NUCLEOTIDE SEQUENCE [LARGE SCALE GENOMIC DNA]</scope>
    <source>
        <strain evidence="3">JCM 10696</strain>
    </source>
</reference>
<evidence type="ECO:0000313" key="3">
    <source>
        <dbReference type="Proteomes" id="UP001500665"/>
    </source>
</evidence>
<proteinExistence type="predicted"/>
<dbReference type="Gene3D" id="3.20.20.30">
    <property type="entry name" value="Luciferase-like domain"/>
    <property type="match status" value="1"/>
</dbReference>
<dbReference type="Proteomes" id="UP001500665">
    <property type="component" value="Unassembled WGS sequence"/>
</dbReference>
<organism evidence="2 3">
    <name type="scientific">Actinocorallia libanotica</name>
    <dbReference type="NCBI Taxonomy" id="46162"/>
    <lineage>
        <taxon>Bacteria</taxon>
        <taxon>Bacillati</taxon>
        <taxon>Actinomycetota</taxon>
        <taxon>Actinomycetes</taxon>
        <taxon>Streptosporangiales</taxon>
        <taxon>Thermomonosporaceae</taxon>
        <taxon>Actinocorallia</taxon>
    </lineage>
</organism>
<evidence type="ECO:0000313" key="2">
    <source>
        <dbReference type="EMBL" id="GAA0944773.1"/>
    </source>
</evidence>
<dbReference type="Pfam" id="PF00296">
    <property type="entry name" value="Bac_luciferase"/>
    <property type="match status" value="1"/>
</dbReference>
<dbReference type="SUPFAM" id="SSF51679">
    <property type="entry name" value="Bacterial luciferase-like"/>
    <property type="match status" value="1"/>
</dbReference>
<dbReference type="PANTHER" id="PTHR43244">
    <property type="match status" value="1"/>
</dbReference>
<protein>
    <submittedName>
        <fullName evidence="2">LLM class F420-dependent oxidoreductase</fullName>
    </submittedName>
</protein>
<dbReference type="InterPro" id="IPR050564">
    <property type="entry name" value="F420-G6PD/mer"/>
</dbReference>
<dbReference type="InterPro" id="IPR019919">
    <property type="entry name" value="Lucif-like_OxRdtase_MSMEG_2256"/>
</dbReference>